<evidence type="ECO:0000313" key="15">
    <source>
        <dbReference type="Proteomes" id="UP001597185"/>
    </source>
</evidence>
<organism evidence="14 15">
    <name type="scientific">Halorubrum laminariae</name>
    <dbReference type="NCBI Taxonomy" id="1433523"/>
    <lineage>
        <taxon>Archaea</taxon>
        <taxon>Methanobacteriati</taxon>
        <taxon>Methanobacteriota</taxon>
        <taxon>Stenosarchaea group</taxon>
        <taxon>Halobacteria</taxon>
        <taxon>Halobacteriales</taxon>
        <taxon>Haloferacaceae</taxon>
        <taxon>Halorubrum</taxon>
    </lineage>
</organism>
<evidence type="ECO:0000256" key="7">
    <source>
        <dbReference type="ARBA" id="ARBA00022695"/>
    </source>
</evidence>
<protein>
    <recommendedName>
        <fullName evidence="5">Bifunctional protein GlmU</fullName>
        <ecNumber evidence="3">2.3.1.157</ecNumber>
        <ecNumber evidence="4">2.7.7.23</ecNumber>
    </recommendedName>
</protein>
<dbReference type="Gene3D" id="3.90.550.10">
    <property type="entry name" value="Spore Coat Polysaccharide Biosynthesis Protein SpsA, Chain A"/>
    <property type="match status" value="1"/>
</dbReference>
<dbReference type="Proteomes" id="UP001597185">
    <property type="component" value="Unassembled WGS sequence"/>
</dbReference>
<dbReference type="GO" id="GO:0019134">
    <property type="term" value="F:glucosamine-1-phosphate N-acetyltransferase activity"/>
    <property type="evidence" value="ECO:0007669"/>
    <property type="project" value="UniProtKB-EC"/>
</dbReference>
<dbReference type="Pfam" id="PF25087">
    <property type="entry name" value="GMPPB_C"/>
    <property type="match status" value="1"/>
</dbReference>
<evidence type="ECO:0000256" key="5">
    <source>
        <dbReference type="ARBA" id="ARBA00013414"/>
    </source>
</evidence>
<keyword evidence="9" id="KW-0012">Acyltransferase</keyword>
<dbReference type="EMBL" id="JBHUDB010000010">
    <property type="protein sequence ID" value="MFD1571302.1"/>
    <property type="molecule type" value="Genomic_DNA"/>
</dbReference>
<dbReference type="AlphaFoldDB" id="A0ABD6C1M5"/>
<evidence type="ECO:0000259" key="12">
    <source>
        <dbReference type="Pfam" id="PF00483"/>
    </source>
</evidence>
<comment type="catalytic activity">
    <reaction evidence="11">
        <text>N-acetyl-alpha-D-glucosamine 1-phosphate + UTP + H(+) = UDP-N-acetyl-alpha-D-glucosamine + diphosphate</text>
        <dbReference type="Rhea" id="RHEA:13509"/>
        <dbReference type="ChEBI" id="CHEBI:15378"/>
        <dbReference type="ChEBI" id="CHEBI:33019"/>
        <dbReference type="ChEBI" id="CHEBI:46398"/>
        <dbReference type="ChEBI" id="CHEBI:57705"/>
        <dbReference type="ChEBI" id="CHEBI:57776"/>
        <dbReference type="EC" id="2.7.7.23"/>
    </reaction>
</comment>
<comment type="caution">
    <text evidence="14">The sequence shown here is derived from an EMBL/GenBank/DDBJ whole genome shotgun (WGS) entry which is preliminary data.</text>
</comment>
<evidence type="ECO:0000256" key="4">
    <source>
        <dbReference type="ARBA" id="ARBA00012457"/>
    </source>
</evidence>
<dbReference type="InterPro" id="IPR050065">
    <property type="entry name" value="GlmU-like"/>
</dbReference>
<keyword evidence="8" id="KW-0511">Multifunctional enzyme</keyword>
<evidence type="ECO:0000256" key="8">
    <source>
        <dbReference type="ARBA" id="ARBA00023268"/>
    </source>
</evidence>
<evidence type="ECO:0000256" key="6">
    <source>
        <dbReference type="ARBA" id="ARBA00022679"/>
    </source>
</evidence>
<dbReference type="CDD" id="cd04181">
    <property type="entry name" value="NTP_transferase"/>
    <property type="match status" value="1"/>
</dbReference>
<dbReference type="EC" id="2.3.1.157" evidence="3"/>
<feature type="domain" description="Mannose-1-phosphate guanyltransferase C-terminal" evidence="13">
    <location>
        <begin position="265"/>
        <end position="389"/>
    </location>
</feature>
<evidence type="ECO:0000256" key="10">
    <source>
        <dbReference type="ARBA" id="ARBA00048247"/>
    </source>
</evidence>
<dbReference type="GO" id="GO:0003977">
    <property type="term" value="F:UDP-N-acetylglucosamine diphosphorylase activity"/>
    <property type="evidence" value="ECO:0007669"/>
    <property type="project" value="UniProtKB-EC"/>
</dbReference>
<reference evidence="14 15" key="1">
    <citation type="journal article" date="2019" name="Int. J. Syst. Evol. Microbiol.">
        <title>The Global Catalogue of Microorganisms (GCM) 10K type strain sequencing project: providing services to taxonomists for standard genome sequencing and annotation.</title>
        <authorList>
            <consortium name="The Broad Institute Genomics Platform"/>
            <consortium name="The Broad Institute Genome Sequencing Center for Infectious Disease"/>
            <person name="Wu L."/>
            <person name="Ma J."/>
        </authorList>
    </citation>
    <scope>NUCLEOTIDE SEQUENCE [LARGE SCALE GENOMIC DNA]</scope>
    <source>
        <strain evidence="14 15">CGMCC 1.12689</strain>
    </source>
</reference>
<dbReference type="EC" id="2.7.7.23" evidence="4"/>
<comment type="pathway">
    <text evidence="1">Nucleotide-sugar biosynthesis; UDP-N-acetyl-alpha-D-glucosamine biosynthesis; N-acetyl-alpha-D-glucosamine 1-phosphate from alpha-D-glucosamine 6-phosphate (route II): step 2/2.</text>
</comment>
<gene>
    <name evidence="14" type="ORF">ACFR9T_12015</name>
</gene>
<evidence type="ECO:0000259" key="13">
    <source>
        <dbReference type="Pfam" id="PF25087"/>
    </source>
</evidence>
<dbReference type="SUPFAM" id="SSF51161">
    <property type="entry name" value="Trimeric LpxA-like enzymes"/>
    <property type="match status" value="1"/>
</dbReference>
<evidence type="ECO:0000256" key="9">
    <source>
        <dbReference type="ARBA" id="ARBA00023315"/>
    </source>
</evidence>
<dbReference type="InterPro" id="IPR018357">
    <property type="entry name" value="Hexapep_transf_CS"/>
</dbReference>
<dbReference type="RefSeq" id="WP_256418975.1">
    <property type="nucleotide sequence ID" value="NZ_JANHDL010000011.1"/>
</dbReference>
<dbReference type="InterPro" id="IPR011004">
    <property type="entry name" value="Trimer_LpxA-like_sf"/>
</dbReference>
<comment type="pathway">
    <text evidence="2">Nucleotide-sugar biosynthesis; UDP-N-acetyl-alpha-D-glucosamine biosynthesis; UDP-N-acetyl-alpha-D-glucosamine from N-acetyl-alpha-D-glucosamine 1-phosphate: step 1/1.</text>
</comment>
<accession>A0ABD6C1M5</accession>
<dbReference type="InterPro" id="IPR029044">
    <property type="entry name" value="Nucleotide-diphossugar_trans"/>
</dbReference>
<keyword evidence="6" id="KW-0808">Transferase</keyword>
<comment type="catalytic activity">
    <reaction evidence="10">
        <text>alpha-D-glucosamine 1-phosphate + acetyl-CoA = N-acetyl-alpha-D-glucosamine 1-phosphate + CoA + H(+)</text>
        <dbReference type="Rhea" id="RHEA:13725"/>
        <dbReference type="ChEBI" id="CHEBI:15378"/>
        <dbReference type="ChEBI" id="CHEBI:57287"/>
        <dbReference type="ChEBI" id="CHEBI:57288"/>
        <dbReference type="ChEBI" id="CHEBI:57776"/>
        <dbReference type="ChEBI" id="CHEBI:58516"/>
        <dbReference type="EC" id="2.3.1.157"/>
    </reaction>
</comment>
<feature type="domain" description="Nucleotidyl transferase" evidence="12">
    <location>
        <begin position="6"/>
        <end position="231"/>
    </location>
</feature>
<dbReference type="Pfam" id="PF00483">
    <property type="entry name" value="NTP_transferase"/>
    <property type="match status" value="1"/>
</dbReference>
<name>A0ABD6C1M5_9EURY</name>
<dbReference type="InterPro" id="IPR005835">
    <property type="entry name" value="NTP_transferase_dom"/>
</dbReference>
<dbReference type="InterPro" id="IPR056729">
    <property type="entry name" value="GMPPB_C"/>
</dbReference>
<keyword evidence="15" id="KW-1185">Reference proteome</keyword>
<keyword evidence="7" id="KW-0548">Nucleotidyltransferase</keyword>
<evidence type="ECO:0000256" key="3">
    <source>
        <dbReference type="ARBA" id="ARBA00012225"/>
    </source>
</evidence>
<sequence length="398" mass="42090">MAPQTAVVLAGGEGQRLRPLTRNRPKPMLPAANRPIIEYVLDAIIEAGVSDIHLVVGYKRQRVQSHLGPTYRNVKLTYHTQEKQLGSGHALLQARDEIDESFVVVNGDQIADPALITDVLDAHDSQVAAATLSVVDSEKAVQYGVVTVEGDHVTQLREQPRNEPTGLLNAGIYAFTPSIFEVLDTLPRPSGTLALTAAVSHLIEETEQPVRGVRGDGFWIDATFPWDLLAVAQQVYTMEWIDEPTIDPHVWVAESATVHPSATLEGPVVVGPDAEIGAGAVVGPAATIGGNATVGANAVLTNTLIDDGSRVGANSTVVDAVFGQDVVFGPNSVITGGDHDVTIDTQVYPDRELGAVIADRSRLGGGTTVCGGVLIGSGVRVHDGVRVETNVADEVELR</sequence>
<dbReference type="PANTHER" id="PTHR43584:SF8">
    <property type="entry name" value="N-ACETYLMURAMATE ALPHA-1-PHOSPHATE URIDYLYLTRANSFERASE"/>
    <property type="match status" value="1"/>
</dbReference>
<dbReference type="PROSITE" id="PS00101">
    <property type="entry name" value="HEXAPEP_TRANSFERASES"/>
    <property type="match status" value="1"/>
</dbReference>
<evidence type="ECO:0000256" key="2">
    <source>
        <dbReference type="ARBA" id="ARBA00005208"/>
    </source>
</evidence>
<evidence type="ECO:0000256" key="1">
    <source>
        <dbReference type="ARBA" id="ARBA00005166"/>
    </source>
</evidence>
<dbReference type="SUPFAM" id="SSF53448">
    <property type="entry name" value="Nucleotide-diphospho-sugar transferases"/>
    <property type="match status" value="1"/>
</dbReference>
<dbReference type="Gene3D" id="2.160.10.10">
    <property type="entry name" value="Hexapeptide repeat proteins"/>
    <property type="match status" value="1"/>
</dbReference>
<dbReference type="PANTHER" id="PTHR43584">
    <property type="entry name" value="NUCLEOTIDYL TRANSFERASE"/>
    <property type="match status" value="1"/>
</dbReference>
<proteinExistence type="predicted"/>
<evidence type="ECO:0000313" key="14">
    <source>
        <dbReference type="EMBL" id="MFD1571302.1"/>
    </source>
</evidence>
<evidence type="ECO:0000256" key="11">
    <source>
        <dbReference type="ARBA" id="ARBA00048493"/>
    </source>
</evidence>